<evidence type="ECO:0000313" key="2">
    <source>
        <dbReference type="Proteomes" id="UP000054248"/>
    </source>
</evidence>
<accession>A0A0C3Q5P2</accession>
<evidence type="ECO:0000313" key="1">
    <source>
        <dbReference type="EMBL" id="KIO24475.1"/>
    </source>
</evidence>
<dbReference type="EMBL" id="KN823060">
    <property type="protein sequence ID" value="KIO24475.1"/>
    <property type="molecule type" value="Genomic_DNA"/>
</dbReference>
<keyword evidence="2" id="KW-1185">Reference proteome</keyword>
<name>A0A0C3Q5P2_9AGAM</name>
<dbReference type="AlphaFoldDB" id="A0A0C3Q5P2"/>
<protein>
    <submittedName>
        <fullName evidence="1">Uncharacterized protein</fullName>
    </submittedName>
</protein>
<dbReference type="HOGENOM" id="CLU_2623796_0_0_1"/>
<dbReference type="Proteomes" id="UP000054248">
    <property type="component" value="Unassembled WGS sequence"/>
</dbReference>
<gene>
    <name evidence="1" type="ORF">M407DRAFT_26090</name>
</gene>
<reference evidence="1 2" key="1">
    <citation type="submission" date="2014-04" db="EMBL/GenBank/DDBJ databases">
        <authorList>
            <consortium name="DOE Joint Genome Institute"/>
            <person name="Kuo A."/>
            <person name="Girlanda M."/>
            <person name="Perotto S."/>
            <person name="Kohler A."/>
            <person name="Nagy L.G."/>
            <person name="Floudas D."/>
            <person name="Copeland A."/>
            <person name="Barry K.W."/>
            <person name="Cichocki N."/>
            <person name="Veneault-Fourrey C."/>
            <person name="LaButti K."/>
            <person name="Lindquist E.A."/>
            <person name="Lipzen A."/>
            <person name="Lundell T."/>
            <person name="Morin E."/>
            <person name="Murat C."/>
            <person name="Sun H."/>
            <person name="Tunlid A."/>
            <person name="Henrissat B."/>
            <person name="Grigoriev I.V."/>
            <person name="Hibbett D.S."/>
            <person name="Martin F."/>
            <person name="Nordberg H.P."/>
            <person name="Cantor M.N."/>
            <person name="Hua S.X."/>
        </authorList>
    </citation>
    <scope>NUCLEOTIDE SEQUENCE [LARGE SCALE GENOMIC DNA]</scope>
    <source>
        <strain evidence="1 2">MUT 4182</strain>
    </source>
</reference>
<reference evidence="2" key="2">
    <citation type="submission" date="2015-01" db="EMBL/GenBank/DDBJ databases">
        <title>Evolutionary Origins and Diversification of the Mycorrhizal Mutualists.</title>
        <authorList>
            <consortium name="DOE Joint Genome Institute"/>
            <consortium name="Mycorrhizal Genomics Consortium"/>
            <person name="Kohler A."/>
            <person name="Kuo A."/>
            <person name="Nagy L.G."/>
            <person name="Floudas D."/>
            <person name="Copeland A."/>
            <person name="Barry K.W."/>
            <person name="Cichocki N."/>
            <person name="Veneault-Fourrey C."/>
            <person name="LaButti K."/>
            <person name="Lindquist E.A."/>
            <person name="Lipzen A."/>
            <person name="Lundell T."/>
            <person name="Morin E."/>
            <person name="Murat C."/>
            <person name="Riley R."/>
            <person name="Ohm R."/>
            <person name="Sun H."/>
            <person name="Tunlid A."/>
            <person name="Henrissat B."/>
            <person name="Grigoriev I.V."/>
            <person name="Hibbett D.S."/>
            <person name="Martin F."/>
        </authorList>
    </citation>
    <scope>NUCLEOTIDE SEQUENCE [LARGE SCALE GENOMIC DNA]</scope>
    <source>
        <strain evidence="2">MUT 4182</strain>
    </source>
</reference>
<organism evidence="1 2">
    <name type="scientific">Tulasnella calospora MUT 4182</name>
    <dbReference type="NCBI Taxonomy" id="1051891"/>
    <lineage>
        <taxon>Eukaryota</taxon>
        <taxon>Fungi</taxon>
        <taxon>Dikarya</taxon>
        <taxon>Basidiomycota</taxon>
        <taxon>Agaricomycotina</taxon>
        <taxon>Agaricomycetes</taxon>
        <taxon>Cantharellales</taxon>
        <taxon>Tulasnellaceae</taxon>
        <taxon>Tulasnella</taxon>
    </lineage>
</organism>
<sequence length="78" mass="8515">MDSSTTTVLEVLKAIKSPVHIEISGETDGSFIRSLKETSARGRRFIILYHPYETTEAGSLGAVEATSQLPHLGLLWLS</sequence>
<proteinExistence type="predicted"/>